<dbReference type="Pfam" id="PF16868">
    <property type="entry name" value="NMT1_3"/>
    <property type="match status" value="1"/>
</dbReference>
<dbReference type="RefSeq" id="WP_105957611.1">
    <property type="nucleotide sequence ID" value="NZ_PVNS01000001.1"/>
</dbReference>
<dbReference type="OrthoDB" id="9776669at2"/>
<protein>
    <submittedName>
        <fullName evidence="3">TRAP transporter substrate-binding protein</fullName>
    </submittedName>
</protein>
<keyword evidence="4" id="KW-1185">Reference proteome</keyword>
<name>A0A2P6MLQ7_ALKUR</name>
<comment type="caution">
    <text evidence="3">The sequence shown here is derived from an EMBL/GenBank/DDBJ whole genome shotgun (WGS) entry which is preliminary data.</text>
</comment>
<dbReference type="Gene3D" id="3.40.190.10">
    <property type="entry name" value="Periplasmic binding protein-like II"/>
    <property type="match status" value="2"/>
</dbReference>
<gene>
    <name evidence="3" type="ORF">C6I21_01305</name>
</gene>
<dbReference type="PANTHER" id="PTHR42941:SF1">
    <property type="entry name" value="SLL1037 PROTEIN"/>
    <property type="match status" value="1"/>
</dbReference>
<dbReference type="InterPro" id="IPR011852">
    <property type="entry name" value="TRAP_TAXI"/>
</dbReference>
<evidence type="ECO:0000313" key="4">
    <source>
        <dbReference type="Proteomes" id="UP000243650"/>
    </source>
</evidence>
<feature type="signal peptide" evidence="2">
    <location>
        <begin position="1"/>
        <end position="19"/>
    </location>
</feature>
<dbReference type="PROSITE" id="PS51257">
    <property type="entry name" value="PROKAR_LIPOPROTEIN"/>
    <property type="match status" value="1"/>
</dbReference>
<dbReference type="SUPFAM" id="SSF53850">
    <property type="entry name" value="Periplasmic binding protein-like II"/>
    <property type="match status" value="1"/>
</dbReference>
<feature type="compositionally biased region" description="Gly residues" evidence="1">
    <location>
        <begin position="30"/>
        <end position="39"/>
    </location>
</feature>
<organism evidence="3 4">
    <name type="scientific">Alkalicoccus urumqiensis</name>
    <name type="common">Bacillus urumqiensis</name>
    <dbReference type="NCBI Taxonomy" id="1548213"/>
    <lineage>
        <taxon>Bacteria</taxon>
        <taxon>Bacillati</taxon>
        <taxon>Bacillota</taxon>
        <taxon>Bacilli</taxon>
        <taxon>Bacillales</taxon>
        <taxon>Bacillaceae</taxon>
        <taxon>Alkalicoccus</taxon>
    </lineage>
</organism>
<dbReference type="AlphaFoldDB" id="A0A2P6MLQ7"/>
<evidence type="ECO:0000256" key="1">
    <source>
        <dbReference type="SAM" id="MobiDB-lite"/>
    </source>
</evidence>
<dbReference type="Proteomes" id="UP000243650">
    <property type="component" value="Unassembled WGS sequence"/>
</dbReference>
<sequence>MKKKMGLFTAALTVPMVLAACGDGGNEAAGGENGGGEGNNAGDNAGNNGGGSGAPDSVTIGTASQGGTYYIYGGGLASLLEQEMDITSNVEVTGGPVHNMQLVSGGELDIGMVTTGPAYEGYTGSGEWTEGNEIDDVRVVFPMYDTPFHWWSLEGSGVESIEDMAGERVGVGPAGGTSGTYLPMIHDLLELDTENVQAGASDMTSQQMDGQLDTIGFAAGIPISAVSEVETQEDITFFGIDGDMRDQVLEEYPFFDEYTIPADTYTTMDEDLETIAQFNFGIVHEDMDEDFVYEFVKAYHENNEMLQNTHSAAEEAVPDAILNNTDVPVHPGAVRYYEEEGIDIPEDLQG</sequence>
<feature type="chain" id="PRO_5039026473" evidence="2">
    <location>
        <begin position="20"/>
        <end position="350"/>
    </location>
</feature>
<proteinExistence type="predicted"/>
<evidence type="ECO:0000256" key="2">
    <source>
        <dbReference type="SAM" id="SignalP"/>
    </source>
</evidence>
<dbReference type="NCBIfam" id="TIGR02122">
    <property type="entry name" value="TRAP_TAXI"/>
    <property type="match status" value="1"/>
</dbReference>
<reference evidence="3 4" key="1">
    <citation type="submission" date="2018-03" db="EMBL/GenBank/DDBJ databases">
        <title>Bacillus urumqiensis sp. nov., a moderately haloalkaliphilic bacterium isolated from a salt lake.</title>
        <authorList>
            <person name="Zhao B."/>
            <person name="Liao Z."/>
        </authorList>
    </citation>
    <scope>NUCLEOTIDE SEQUENCE [LARGE SCALE GENOMIC DNA]</scope>
    <source>
        <strain evidence="3 4">BZ-SZ-XJ18</strain>
    </source>
</reference>
<dbReference type="PANTHER" id="PTHR42941">
    <property type="entry name" value="SLL1037 PROTEIN"/>
    <property type="match status" value="1"/>
</dbReference>
<dbReference type="EMBL" id="PVNS01000001">
    <property type="protein sequence ID" value="PRO67227.1"/>
    <property type="molecule type" value="Genomic_DNA"/>
</dbReference>
<evidence type="ECO:0000313" key="3">
    <source>
        <dbReference type="EMBL" id="PRO67227.1"/>
    </source>
</evidence>
<feature type="region of interest" description="Disordered" evidence="1">
    <location>
        <begin position="30"/>
        <end position="59"/>
    </location>
</feature>
<keyword evidence="2" id="KW-0732">Signal</keyword>
<accession>A0A2P6MLQ7</accession>